<evidence type="ECO:0000256" key="1">
    <source>
        <dbReference type="SAM" id="Phobius"/>
    </source>
</evidence>
<organism evidence="2">
    <name type="scientific">termite gut metagenome</name>
    <dbReference type="NCBI Taxonomy" id="433724"/>
    <lineage>
        <taxon>unclassified sequences</taxon>
        <taxon>metagenomes</taxon>
        <taxon>organismal metagenomes</taxon>
    </lineage>
</organism>
<evidence type="ECO:0008006" key="3">
    <source>
        <dbReference type="Google" id="ProtNLM"/>
    </source>
</evidence>
<comment type="caution">
    <text evidence="2">The sequence shown here is derived from an EMBL/GenBank/DDBJ whole genome shotgun (WGS) entry which is preliminary data.</text>
</comment>
<keyword evidence="1" id="KW-0812">Transmembrane</keyword>
<dbReference type="Gene3D" id="3.40.190.10">
    <property type="entry name" value="Periplasmic binding protein-like II"/>
    <property type="match status" value="1"/>
</dbReference>
<name>A0A5J4Q575_9ZZZZ</name>
<dbReference type="AlphaFoldDB" id="A0A5J4Q575"/>
<dbReference type="EMBL" id="SNRY01005040">
    <property type="protein sequence ID" value="KAA6316004.1"/>
    <property type="molecule type" value="Genomic_DNA"/>
</dbReference>
<protein>
    <recommendedName>
        <fullName evidence="3">PBP domain-containing protein</fullName>
    </recommendedName>
</protein>
<proteinExistence type="predicted"/>
<feature type="transmembrane region" description="Helical" evidence="1">
    <location>
        <begin position="12"/>
        <end position="33"/>
    </location>
</feature>
<sequence>MIKILVDMKKNRLVKWITLVNVFLFSIMVYAFGGNNEEKKTISININGSKFVLPIVEKWISEYKKEHSGITFQIENQSNKKVALSIIVSHLEEGELQSQAIVFAGRYALLPITNPKNPLLNNTKKGLNRKEVKTILFEKDILDDEDYNEEKKSKYETNVYSRIDKQGGASTTLANYFDTNLSNIKGKKILGDEIYILNEIKKDSIGFAYNSLNYIYNLQTRDLKPELSLVPLNIKSKQKDVLYFSKIDEVITLLENEEINLVPVESFGFIIEEKNSWEIISFLKWILLNGQKYNNEFGFLKLDDKTFASQKNKVEDNKLLSTLN</sequence>
<gene>
    <name evidence="2" type="ORF">EZS27_033625</name>
</gene>
<evidence type="ECO:0000313" key="2">
    <source>
        <dbReference type="EMBL" id="KAA6316004.1"/>
    </source>
</evidence>
<keyword evidence="1" id="KW-0472">Membrane</keyword>
<reference evidence="2" key="1">
    <citation type="submission" date="2019-03" db="EMBL/GenBank/DDBJ databases">
        <title>Single cell metagenomics reveals metabolic interactions within the superorganism composed of flagellate Streblomastix strix and complex community of Bacteroidetes bacteria on its surface.</title>
        <authorList>
            <person name="Treitli S.C."/>
            <person name="Kolisko M."/>
            <person name="Husnik F."/>
            <person name="Keeling P."/>
            <person name="Hampl V."/>
        </authorList>
    </citation>
    <scope>NUCLEOTIDE SEQUENCE</scope>
    <source>
        <strain evidence="2">STM</strain>
    </source>
</reference>
<keyword evidence="1" id="KW-1133">Transmembrane helix</keyword>
<accession>A0A5J4Q575</accession>
<dbReference type="SUPFAM" id="SSF53850">
    <property type="entry name" value="Periplasmic binding protein-like II"/>
    <property type="match status" value="1"/>
</dbReference>